<dbReference type="KEGG" id="lak:106162462"/>
<name>A0A1S3ICR5_LINAN</name>
<evidence type="ECO:0000313" key="2">
    <source>
        <dbReference type="Proteomes" id="UP000085678"/>
    </source>
</evidence>
<dbReference type="AlphaFoldDB" id="A0A1S3ICR5"/>
<reference evidence="3" key="1">
    <citation type="submission" date="2025-08" db="UniProtKB">
        <authorList>
            <consortium name="RefSeq"/>
        </authorList>
    </citation>
    <scope>IDENTIFICATION</scope>
    <source>
        <tissue evidence="3">Gonads</tissue>
    </source>
</reference>
<dbReference type="RefSeq" id="XP_013395224.1">
    <property type="nucleotide sequence ID" value="XM_013539770.1"/>
</dbReference>
<dbReference type="GeneID" id="106162462"/>
<feature type="compositionally biased region" description="Polar residues" evidence="1">
    <location>
        <begin position="19"/>
        <end position="30"/>
    </location>
</feature>
<dbReference type="InParanoid" id="A0A1S3ICR5"/>
<evidence type="ECO:0000313" key="3">
    <source>
        <dbReference type="RefSeq" id="XP_013395224.1"/>
    </source>
</evidence>
<feature type="region of interest" description="Disordered" evidence="1">
    <location>
        <begin position="136"/>
        <end position="162"/>
    </location>
</feature>
<protein>
    <submittedName>
        <fullName evidence="3">Uncharacterized protein LOC106162462</fullName>
    </submittedName>
</protein>
<evidence type="ECO:0000256" key="1">
    <source>
        <dbReference type="SAM" id="MobiDB-lite"/>
    </source>
</evidence>
<accession>A0A1S3ICR5</accession>
<dbReference type="Proteomes" id="UP000085678">
    <property type="component" value="Unplaced"/>
</dbReference>
<keyword evidence="2" id="KW-1185">Reference proteome</keyword>
<feature type="region of interest" description="Disordered" evidence="1">
    <location>
        <begin position="1"/>
        <end position="30"/>
    </location>
</feature>
<gene>
    <name evidence="3" type="primary">LOC106162462</name>
</gene>
<sequence>MSAMLDKNGGGGMGHSPRPTYSSYDGYTRSNYSSLKDEINRFSEEKKKQIEMEDPEVNKKKLKEQLDAEINSRVREALDTPPLERIQRNRNKADKEDVDHISQLNAQIMMDLTDKERDYVNSRHWREMQKRRLKNLRRSASEGSGFQKKTSPRLEGELSRSNQDDFPGVLGLDRMPNQAPSLGRWARLENFGIMSQPPKPPKIFSTCTREGYLEALRNGRFPDGSKLTLLHNGKFADKYGVVRDEHGPFWPPDYGPLFPTPKHILAVPATPEYLMTEISASLIVLYCLKGTSTAIRVEQASSCSTDGVILETNVVFCHNNKSCFLQLSPSSP</sequence>
<dbReference type="OrthoDB" id="6107273at2759"/>
<organism evidence="2 3">
    <name type="scientific">Lingula anatina</name>
    <name type="common">Brachiopod</name>
    <name type="synonym">Lingula unguis</name>
    <dbReference type="NCBI Taxonomy" id="7574"/>
    <lineage>
        <taxon>Eukaryota</taxon>
        <taxon>Metazoa</taxon>
        <taxon>Spiralia</taxon>
        <taxon>Lophotrochozoa</taxon>
        <taxon>Brachiopoda</taxon>
        <taxon>Linguliformea</taxon>
        <taxon>Lingulata</taxon>
        <taxon>Lingulida</taxon>
        <taxon>Linguloidea</taxon>
        <taxon>Lingulidae</taxon>
        <taxon>Lingula</taxon>
    </lineage>
</organism>
<proteinExistence type="predicted"/>